<dbReference type="OrthoDB" id="5149662at2"/>
<organism evidence="2 3">
    <name type="scientific">Corynebacterium kutscheri</name>
    <dbReference type="NCBI Taxonomy" id="35755"/>
    <lineage>
        <taxon>Bacteria</taxon>
        <taxon>Bacillati</taxon>
        <taxon>Actinomycetota</taxon>
        <taxon>Actinomycetes</taxon>
        <taxon>Mycobacteriales</taxon>
        <taxon>Corynebacteriaceae</taxon>
        <taxon>Corynebacterium</taxon>
    </lineage>
</organism>
<dbReference type="EMBL" id="CP011312">
    <property type="protein sequence ID" value="AKE42223.1"/>
    <property type="molecule type" value="Genomic_DNA"/>
</dbReference>
<name>A0A0F6R3D4_9CORY</name>
<sequence length="377" mass="40352">MNPIDRLRDANLVPDEALDTYSYQHAEDTLKEILNEESPAAATSGRRLRKMPALVAACALAATALTVTAMLPSNSNEARDVLLASAEAANAQPDLVELATTGRDYVLRTDSRGQTRVRTEYVIDASGDVHMEQQVEPAAGSGDSAELLKELGDLSPAISAEQFATTPGSTQEMGRLITETYGDASARSLLKTLLTPGIRGIQEKAIYELLASLDGNDLAQKNGEILSIIREEDELSFDILATTGQLIRTYGLMGVDITTSVETATILDCNAVTGLAGPDQISLGCADNNHYVDRLTWQNWGGDQAKATGTSVSNSCDPSCAEGNYQEYPVVVTAREKKTCGYQVDVYTILDIEYQGKNAPAKESVEIGCFDETTGAP</sequence>
<evidence type="ECO:0000313" key="2">
    <source>
        <dbReference type="EMBL" id="AKE42223.1"/>
    </source>
</evidence>
<proteinExistence type="predicted"/>
<reference evidence="2 3" key="1">
    <citation type="journal article" date="2015" name="Genome Announc.">
        <title>Complete Genome Sequence of Corynebacterium kutscheri DSM 20755, a Corynebacterial Type Strain with Remarkably Low G+C Content of Chromosomal DNA.</title>
        <authorList>
            <person name="Ruckert C."/>
            <person name="Albersmeier A."/>
            <person name="Winkler A."/>
            <person name="Tauch A."/>
        </authorList>
    </citation>
    <scope>NUCLEOTIDE SEQUENCE [LARGE SCALE GENOMIC DNA]</scope>
    <source>
        <strain evidence="2 3">DSM 20755</strain>
    </source>
</reference>
<dbReference type="Proteomes" id="UP000033457">
    <property type="component" value="Chromosome"/>
</dbReference>
<keyword evidence="3" id="KW-1185">Reference proteome</keyword>
<keyword evidence="1" id="KW-1133">Transmembrane helix</keyword>
<evidence type="ECO:0000313" key="3">
    <source>
        <dbReference type="Proteomes" id="UP000033457"/>
    </source>
</evidence>
<accession>A0A0F6R3D4</accession>
<dbReference type="AlphaFoldDB" id="A0A0F6R3D4"/>
<dbReference type="HOGENOM" id="CLU_784622_0_0_11"/>
<gene>
    <name evidence="2" type="ORF">UL82_10445</name>
</gene>
<keyword evidence="1" id="KW-0812">Transmembrane</keyword>
<keyword evidence="1" id="KW-0472">Membrane</keyword>
<feature type="transmembrane region" description="Helical" evidence="1">
    <location>
        <begin position="53"/>
        <end position="71"/>
    </location>
</feature>
<evidence type="ECO:0000256" key="1">
    <source>
        <dbReference type="SAM" id="Phobius"/>
    </source>
</evidence>
<dbReference type="STRING" id="35755.UL82_10445"/>
<protein>
    <submittedName>
        <fullName evidence="2">Uncharacterized protein</fullName>
    </submittedName>
</protein>
<dbReference type="KEGG" id="cku:UL82_10445"/>
<dbReference type="RefSeq" id="WP_052735965.1">
    <property type="nucleotide sequence ID" value="NZ_CP011312.1"/>
</dbReference>